<evidence type="ECO:0000256" key="9">
    <source>
        <dbReference type="PROSITE-ProRule" id="PRU00284"/>
    </source>
</evidence>
<keyword evidence="4 10" id="KW-0812">Transmembrane</keyword>
<dbReference type="SMART" id="SM01049">
    <property type="entry name" value="Cache_2"/>
    <property type="match status" value="1"/>
</dbReference>
<dbReference type="PROSITE" id="PS50192">
    <property type="entry name" value="T_SNARE"/>
    <property type="match status" value="1"/>
</dbReference>
<reference evidence="14 15" key="1">
    <citation type="submission" date="2017-09" db="EMBL/GenBank/DDBJ databases">
        <authorList>
            <person name="Ehlers B."/>
            <person name="Leendertz F.H."/>
        </authorList>
    </citation>
    <scope>NUCLEOTIDE SEQUENCE [LARGE SCALE GENOMIC DNA]</scope>
    <source>
        <strain evidence="14 15">USBA 140</strain>
    </source>
</reference>
<dbReference type="Gene3D" id="1.10.287.950">
    <property type="entry name" value="Methyl-accepting chemotaxis protein"/>
    <property type="match status" value="1"/>
</dbReference>
<protein>
    <submittedName>
        <fullName evidence="14">Methyl-accepting chemotaxis sensory transducer with Cache sensor</fullName>
    </submittedName>
</protein>
<dbReference type="InterPro" id="IPR033480">
    <property type="entry name" value="sCache_2"/>
</dbReference>
<accession>A0A286GZI9</accession>
<dbReference type="InterPro" id="IPR004089">
    <property type="entry name" value="MCPsignal_dom"/>
</dbReference>
<dbReference type="Pfam" id="PF00015">
    <property type="entry name" value="MCPsignal"/>
    <property type="match status" value="1"/>
</dbReference>
<dbReference type="Pfam" id="PF00672">
    <property type="entry name" value="HAMP"/>
    <property type="match status" value="1"/>
</dbReference>
<dbReference type="PANTHER" id="PTHR32089">
    <property type="entry name" value="METHYL-ACCEPTING CHEMOTAXIS PROTEIN MCPB"/>
    <property type="match status" value="1"/>
</dbReference>
<dbReference type="InterPro" id="IPR000727">
    <property type="entry name" value="T_SNARE_dom"/>
</dbReference>
<dbReference type="Gene3D" id="6.10.340.10">
    <property type="match status" value="1"/>
</dbReference>
<dbReference type="PROSITE" id="PS50111">
    <property type="entry name" value="CHEMOTAXIS_TRANSDUC_2"/>
    <property type="match status" value="1"/>
</dbReference>
<dbReference type="Pfam" id="PF08269">
    <property type="entry name" value="dCache_2"/>
    <property type="match status" value="1"/>
</dbReference>
<dbReference type="InterPro" id="IPR003660">
    <property type="entry name" value="HAMP_dom"/>
</dbReference>
<evidence type="ECO:0000256" key="5">
    <source>
        <dbReference type="ARBA" id="ARBA00022989"/>
    </source>
</evidence>
<dbReference type="GO" id="GO:0006935">
    <property type="term" value="P:chemotaxis"/>
    <property type="evidence" value="ECO:0007669"/>
    <property type="project" value="InterPro"/>
</dbReference>
<dbReference type="Proteomes" id="UP000219621">
    <property type="component" value="Unassembled WGS sequence"/>
</dbReference>
<feature type="domain" description="Methyl-accepting transducer" evidence="11">
    <location>
        <begin position="299"/>
        <end position="528"/>
    </location>
</feature>
<dbReference type="InterPro" id="IPR004010">
    <property type="entry name" value="Double_Cache_2"/>
</dbReference>
<dbReference type="SMART" id="SM00304">
    <property type="entry name" value="HAMP"/>
    <property type="match status" value="1"/>
</dbReference>
<evidence type="ECO:0000259" key="12">
    <source>
        <dbReference type="PROSITE" id="PS50192"/>
    </source>
</evidence>
<organism evidence="14 15">
    <name type="scientific">Caenispirillum bisanense</name>
    <dbReference type="NCBI Taxonomy" id="414052"/>
    <lineage>
        <taxon>Bacteria</taxon>
        <taxon>Pseudomonadati</taxon>
        <taxon>Pseudomonadota</taxon>
        <taxon>Alphaproteobacteria</taxon>
        <taxon>Rhodospirillales</taxon>
        <taxon>Novispirillaceae</taxon>
        <taxon>Caenispirillum</taxon>
    </lineage>
</organism>
<evidence type="ECO:0000256" key="8">
    <source>
        <dbReference type="ARBA" id="ARBA00029447"/>
    </source>
</evidence>
<keyword evidence="6 10" id="KW-0472">Membrane</keyword>
<dbReference type="AlphaFoldDB" id="A0A286GZI9"/>
<dbReference type="InterPro" id="IPR004090">
    <property type="entry name" value="Chemotax_Me-accpt_rcpt"/>
</dbReference>
<evidence type="ECO:0000256" key="2">
    <source>
        <dbReference type="ARBA" id="ARBA00022475"/>
    </source>
</evidence>
<evidence type="ECO:0000256" key="1">
    <source>
        <dbReference type="ARBA" id="ARBA00004429"/>
    </source>
</evidence>
<keyword evidence="5 10" id="KW-1133">Transmembrane helix</keyword>
<evidence type="ECO:0000313" key="14">
    <source>
        <dbReference type="EMBL" id="SOE00950.1"/>
    </source>
</evidence>
<dbReference type="GO" id="GO:0005886">
    <property type="term" value="C:plasma membrane"/>
    <property type="evidence" value="ECO:0007669"/>
    <property type="project" value="UniProtKB-SubCell"/>
</dbReference>
<comment type="similarity">
    <text evidence="8">Belongs to the methyl-accepting chemotaxis (MCP) protein family.</text>
</comment>
<keyword evidence="2" id="KW-1003">Cell membrane</keyword>
<dbReference type="PANTHER" id="PTHR32089:SF112">
    <property type="entry name" value="LYSOZYME-LIKE PROTEIN-RELATED"/>
    <property type="match status" value="1"/>
</dbReference>
<proteinExistence type="inferred from homology"/>
<dbReference type="GO" id="GO:0004888">
    <property type="term" value="F:transmembrane signaling receptor activity"/>
    <property type="evidence" value="ECO:0007669"/>
    <property type="project" value="InterPro"/>
</dbReference>
<dbReference type="Gene3D" id="3.30.450.20">
    <property type="entry name" value="PAS domain"/>
    <property type="match status" value="1"/>
</dbReference>
<keyword evidence="7 9" id="KW-0807">Transducer</keyword>
<dbReference type="SMART" id="SM00283">
    <property type="entry name" value="MA"/>
    <property type="match status" value="1"/>
</dbReference>
<dbReference type="GO" id="GO:0007165">
    <property type="term" value="P:signal transduction"/>
    <property type="evidence" value="ECO:0007669"/>
    <property type="project" value="UniProtKB-KW"/>
</dbReference>
<evidence type="ECO:0000256" key="10">
    <source>
        <dbReference type="SAM" id="Phobius"/>
    </source>
</evidence>
<feature type="transmembrane region" description="Helical" evidence="10">
    <location>
        <begin position="12"/>
        <end position="34"/>
    </location>
</feature>
<sequence>MLLEKLSIARRLWLTVIVTAVGVLAASAIGLVMIKSVMLSEREEMLRGVVASTVSAALAGATGADGTLDEAAFSEALKGARFGDNEYFFLYGYDAVMRMHPHNQSLLGKDRSGIADTTGKLYVAEMVEKAKTGGGTVTYWFPKPGTEKPSPKMAYVQPVPGTKLFAATGVYIDDIDTAFWNQAWLLAGVVAVLLGLAVVASLVLRRSIVRPLAVLTEDMQRLAKGDTSVVIEGTQLKTELGAFARALEVFKENAIERDAALMREREEDRRKAERTARIDALTTEFEKTVIALVTDVDAAAHHLSETAGTLSSAASQTTGQSAEVAAASGQASSNVDSVAAATEELSASVSEIGRQVQTSSEIAARAVQQAEATNATISGLATAADRIGQIVQLITDVASQTNLLALNATIEAARAGEAGKGFAVVANEVKSLATQTARATEEIATQIAGIQRETAEAVDAMARIAATIEDMNTISAGISSAVEEQHAATADIARNIQQASHGVADVSRSIAGVSSAAELTSQASRDVDARADTLKRQARALGESVETFLARIQAA</sequence>
<evidence type="ECO:0000256" key="7">
    <source>
        <dbReference type="ARBA" id="ARBA00023224"/>
    </source>
</evidence>
<gene>
    <name evidence="14" type="ORF">SAMN05421508_11524</name>
</gene>
<evidence type="ECO:0000256" key="3">
    <source>
        <dbReference type="ARBA" id="ARBA00022519"/>
    </source>
</evidence>
<feature type="domain" description="HAMP" evidence="13">
    <location>
        <begin position="206"/>
        <end position="259"/>
    </location>
</feature>
<feature type="transmembrane region" description="Helical" evidence="10">
    <location>
        <begin position="183"/>
        <end position="204"/>
    </location>
</feature>
<evidence type="ECO:0000256" key="6">
    <source>
        <dbReference type="ARBA" id="ARBA00023136"/>
    </source>
</evidence>
<feature type="domain" description="T-SNARE coiled-coil homology" evidence="12">
    <location>
        <begin position="451"/>
        <end position="513"/>
    </location>
</feature>
<keyword evidence="15" id="KW-1185">Reference proteome</keyword>
<evidence type="ECO:0000259" key="11">
    <source>
        <dbReference type="PROSITE" id="PS50111"/>
    </source>
</evidence>
<dbReference type="SUPFAM" id="SSF58104">
    <property type="entry name" value="Methyl-accepting chemotaxis protein (MCP) signaling domain"/>
    <property type="match status" value="1"/>
</dbReference>
<comment type="subcellular location">
    <subcellularLocation>
        <location evidence="1">Cell inner membrane</location>
        <topology evidence="1">Multi-pass membrane protein</topology>
    </subcellularLocation>
</comment>
<evidence type="ECO:0000259" key="13">
    <source>
        <dbReference type="PROSITE" id="PS50885"/>
    </source>
</evidence>
<evidence type="ECO:0000313" key="15">
    <source>
        <dbReference type="Proteomes" id="UP000219621"/>
    </source>
</evidence>
<keyword evidence="3" id="KW-0997">Cell inner membrane</keyword>
<dbReference type="EMBL" id="OCNJ01000015">
    <property type="protein sequence ID" value="SOE00950.1"/>
    <property type="molecule type" value="Genomic_DNA"/>
</dbReference>
<dbReference type="PROSITE" id="PS50885">
    <property type="entry name" value="HAMP"/>
    <property type="match status" value="1"/>
</dbReference>
<evidence type="ECO:0000256" key="4">
    <source>
        <dbReference type="ARBA" id="ARBA00022692"/>
    </source>
</evidence>
<dbReference type="PRINTS" id="PR00260">
    <property type="entry name" value="CHEMTRNSDUCR"/>
</dbReference>
<dbReference type="CDD" id="cd18774">
    <property type="entry name" value="PDC2_HK_sensor"/>
    <property type="match status" value="1"/>
</dbReference>
<dbReference type="RefSeq" id="WP_176525311.1">
    <property type="nucleotide sequence ID" value="NZ_OCNJ01000015.1"/>
</dbReference>
<name>A0A286GZI9_9PROT</name>